<feature type="region of interest" description="Disordered" evidence="1">
    <location>
        <begin position="553"/>
        <end position="587"/>
    </location>
</feature>
<feature type="compositionally biased region" description="Low complexity" evidence="1">
    <location>
        <begin position="1123"/>
        <end position="1135"/>
    </location>
</feature>
<feature type="compositionally biased region" description="Basic and acidic residues" evidence="1">
    <location>
        <begin position="1243"/>
        <end position="1255"/>
    </location>
</feature>
<evidence type="ECO:0000313" key="2">
    <source>
        <dbReference type="EMBL" id="KAF5387584.1"/>
    </source>
</evidence>
<keyword evidence="3" id="KW-1185">Reference proteome</keyword>
<dbReference type="EMBL" id="JAACJN010000031">
    <property type="protein sequence ID" value="KAF5387584.1"/>
    <property type="molecule type" value="Genomic_DNA"/>
</dbReference>
<sequence>MPSLFGRSSSKGTLTHPQPTPSLAAALQTDETRQFVDTLVPPASPNPTTTSNSSASPYGHLSPYPTLILGLADLRHLVSLVTTHLDIETPFVFNSDALDLNAGRVKRVIDQYVLSLTPLNRRRDAAGGFASSFNFDEEARFAGSHELAMLLRWGMARVVRIETSSSPSSIPNTTTPLLSPPPPPPPQKETLTHGLIPYLAYLNWAKQEHIQGYPPTHFSSLLATQSSYTTYETYTTETGQLAQKQVVKYREVVPGVLKDTLVELFGMLARLVAHSAKSGITPPSLSPFFGPLLFGLGPVEGLALGLNAGSFGSPEGAGGDVDSTSFETTYRGYLRSVHAFEHVLLSFIRWQDTPVSQGGGGEGAGGLPGRLKEWIRDYPRVLGGVHSDVILGLGSGSAGGRGSGGRIPMRKGAKTSRVVSVRRTVARYEKDLVRAGARWALPHLSASSSGASFITSPTGVHGSSLGGSREWGRIAPSSKEGDDKLAPRYSDMYRKKMDIPNGVEPGSSPFAPVSLGASFSSSSSSSYTTTTTSSSGITRSTSAMSNYATTNDMSFSSSATSPSSSASSPGSPSTPSTSSHSHNSLTQSQRFKTLTDAQWGLFESSGFLAPSLSSSSSSSSSLPENALRFDLTESARKARLGIISRASLGGGGGSSFRAMTTSSGRGAGMGGSAGNDDGEESYSVEGGIPGPYSFSGYGYYGGTTSSYSGGYGGKKRESVSWGDFVNGGFDREKEMVPQIYSGGGGAGAGGAGRRGVKYGGGGVGKENSDGDGVAANPPKKKTRRLEFLKHDRGYVGADGKLADVAEFALDTGLDAALQFSLGEFGVLELEGMLMKEREKREKEKEKEENGHGHGHGDREREREKAMRRKRKEKPLPPFTWSTTPILASETLIESAFLDVWVDLLSWGFAGNVDLDVVLGEGGGAGSGFGVVDWLWEEHIVVLLHPCLGWSGRLTNQLRWPAWCPELDPNTNVSGLALSRTFSRDDGEFQDPADTARWRSEFFKECNWALVEFKALPNSSSPALSSTSSSNDPRTSTSLLLGDQSIYYPQPSLRLSTSSSSSNYASSSSSIGRVRLGSLFSSPIHGNGASTTSLVDTVRGKKEKKVKEAKSKKDKKDKTPNFFTGSTRTLTLSTPTPYDPRNGGHSGTPTPTPYSRQNMGDGSLPTTPIGSTLPVGEHSPRGDSLNMSSSSKAMDFEGMLRDETRGTKVIRLNGALHTVDSHGGGGGGGGGGGMSDAEAGYTDDDGKYSEHSRTTHEGLLPEGAMAPRAPGSSGSHRPPAVATTSGGSPSADAPHTPSAKRTANIFRLPTTPMTSPASSSPKQHQPSAKPKGPKARRHSKQNLVPAEYHTVEFETRLTSGGETEEEGADGDLPSSRNGDGANAAAAGDEPGSGDGFLEEAARRRKAARLAERERLRSERRGGGAKRFSLGLGGSKGVDDVDDDTWVDIVVPSMGGARTTGGSGGESRAKDPDEASQEVARVLNAVRGGQPYALDDESDLEDPPVPAKSQGGVVRSSDYSDDIEVQTVPRKGDIHPHNGEHHHLYEEIGNGHHGDKTYLHNDDSKEEEASVIPKRRLGYFDLHPDRRPPSLTSQEPLEHPRDTTVGTIGTIESEDPYGGDDDEDPRSRYAHSSDDENHEPEEGSADRPRDLDKLYAIGTHAQKEHEKDKIARPLPTLPPTSPSPSSPAPAPVTPSKPNILTATTSGTPGKTAALIEMYREKEKKSTTSPVLHSPQPKVPSTSPTPSPAPSRIPVKTGLPAVPSPASSAPTPSSKSPPLSLPTSPAAPVPAAKPPSKRNTENSTIGINSELDDDEDDTSAEVNMEELIPPKLGGDDGGRGSPARYIHGAPLHNVLEEEEEED</sequence>
<comment type="caution">
    <text evidence="2">The sequence shown here is derived from an EMBL/GenBank/DDBJ whole genome shotgun (WGS) entry which is preliminary data.</text>
</comment>
<feature type="region of interest" description="Disordered" evidence="1">
    <location>
        <begin position="164"/>
        <end position="189"/>
    </location>
</feature>
<feature type="compositionally biased region" description="Acidic residues" evidence="1">
    <location>
        <begin position="1807"/>
        <end position="1816"/>
    </location>
</feature>
<evidence type="ECO:0008006" key="4">
    <source>
        <dbReference type="Google" id="ProtNLM"/>
    </source>
</evidence>
<feature type="compositionally biased region" description="Basic residues" evidence="1">
    <location>
        <begin position="1330"/>
        <end position="1339"/>
    </location>
</feature>
<feature type="compositionally biased region" description="Pro residues" evidence="1">
    <location>
        <begin position="1673"/>
        <end position="1692"/>
    </location>
</feature>
<accession>A0A8H5HQ97</accession>
<evidence type="ECO:0000256" key="1">
    <source>
        <dbReference type="SAM" id="MobiDB-lite"/>
    </source>
</evidence>
<feature type="compositionally biased region" description="Low complexity" evidence="1">
    <location>
        <begin position="1749"/>
        <end position="1781"/>
    </location>
</feature>
<feature type="compositionally biased region" description="Basic and acidic residues" evidence="1">
    <location>
        <begin position="1407"/>
        <end position="1420"/>
    </location>
</feature>
<feature type="compositionally biased region" description="Pro residues" evidence="1">
    <location>
        <begin position="178"/>
        <end position="187"/>
    </location>
</feature>
<feature type="compositionally biased region" description="Low complexity" evidence="1">
    <location>
        <begin position="46"/>
        <end position="57"/>
    </location>
</feature>
<feature type="region of interest" description="Disordered" evidence="1">
    <location>
        <begin position="518"/>
        <end position="539"/>
    </location>
</feature>
<feature type="compositionally biased region" description="Basic and acidic residues" evidence="1">
    <location>
        <begin position="1104"/>
        <end position="1118"/>
    </location>
</feature>
<feature type="region of interest" description="Disordered" evidence="1">
    <location>
        <begin position="38"/>
        <end position="57"/>
    </location>
</feature>
<feature type="region of interest" description="Disordered" evidence="1">
    <location>
        <begin position="837"/>
        <end position="876"/>
    </location>
</feature>
<feature type="compositionally biased region" description="Basic and acidic residues" evidence="1">
    <location>
        <begin position="837"/>
        <end position="864"/>
    </location>
</feature>
<feature type="compositionally biased region" description="Low complexity" evidence="1">
    <location>
        <begin position="164"/>
        <end position="177"/>
    </location>
</feature>
<gene>
    <name evidence="2" type="ORF">D9757_006610</name>
</gene>
<name>A0A8H5HQ97_9AGAR</name>
<feature type="region of interest" description="Disordered" evidence="1">
    <location>
        <begin position="1"/>
        <end position="21"/>
    </location>
</feature>
<feature type="compositionally biased region" description="Basic and acidic residues" evidence="1">
    <location>
        <begin position="1659"/>
        <end position="1669"/>
    </location>
</feature>
<feature type="compositionally biased region" description="Acidic residues" evidence="1">
    <location>
        <begin position="1610"/>
        <end position="1622"/>
    </location>
</feature>
<dbReference type="Proteomes" id="UP000518752">
    <property type="component" value="Unassembled WGS sequence"/>
</dbReference>
<dbReference type="PANTHER" id="PTHR24216">
    <property type="entry name" value="PAXILLIN-RELATED"/>
    <property type="match status" value="1"/>
</dbReference>
<feature type="compositionally biased region" description="Basic and acidic residues" evidence="1">
    <location>
        <begin position="1528"/>
        <end position="1561"/>
    </location>
</feature>
<feature type="compositionally biased region" description="Low complexity" evidence="1">
    <location>
        <begin position="1376"/>
        <end position="1387"/>
    </location>
</feature>
<feature type="compositionally biased region" description="Basic and acidic residues" evidence="1">
    <location>
        <begin position="1623"/>
        <end position="1651"/>
    </location>
</feature>
<feature type="compositionally biased region" description="Low complexity" evidence="1">
    <location>
        <begin position="1308"/>
        <end position="1320"/>
    </location>
</feature>
<feature type="compositionally biased region" description="Low complexity" evidence="1">
    <location>
        <begin position="1445"/>
        <end position="1455"/>
    </location>
</feature>
<evidence type="ECO:0000313" key="3">
    <source>
        <dbReference type="Proteomes" id="UP000518752"/>
    </source>
</evidence>
<feature type="compositionally biased region" description="Polar residues" evidence="1">
    <location>
        <begin position="1146"/>
        <end position="1169"/>
    </location>
</feature>
<reference evidence="2 3" key="1">
    <citation type="journal article" date="2020" name="ISME J.">
        <title>Uncovering the hidden diversity of litter-decomposition mechanisms in mushroom-forming fungi.</title>
        <authorList>
            <person name="Floudas D."/>
            <person name="Bentzer J."/>
            <person name="Ahren D."/>
            <person name="Johansson T."/>
            <person name="Persson P."/>
            <person name="Tunlid A."/>
        </authorList>
    </citation>
    <scope>NUCLEOTIDE SEQUENCE [LARGE SCALE GENOMIC DNA]</scope>
    <source>
        <strain evidence="2 3">CBS 406.79</strain>
    </source>
</reference>
<organism evidence="2 3">
    <name type="scientific">Collybiopsis confluens</name>
    <dbReference type="NCBI Taxonomy" id="2823264"/>
    <lineage>
        <taxon>Eukaryota</taxon>
        <taxon>Fungi</taxon>
        <taxon>Dikarya</taxon>
        <taxon>Basidiomycota</taxon>
        <taxon>Agaricomycotina</taxon>
        <taxon>Agaricomycetes</taxon>
        <taxon>Agaricomycetidae</taxon>
        <taxon>Agaricales</taxon>
        <taxon>Marasmiineae</taxon>
        <taxon>Omphalotaceae</taxon>
        <taxon>Collybiopsis</taxon>
    </lineage>
</organism>
<feature type="compositionally biased region" description="Low complexity" evidence="1">
    <location>
        <begin position="554"/>
        <end position="587"/>
    </location>
</feature>
<dbReference type="OrthoDB" id="3362494at2759"/>
<feature type="compositionally biased region" description="Polar residues" evidence="1">
    <location>
        <begin position="1"/>
        <end position="17"/>
    </location>
</feature>
<feature type="region of interest" description="Disordered" evidence="1">
    <location>
        <begin position="1218"/>
        <end position="1859"/>
    </location>
</feature>
<feature type="region of interest" description="Disordered" evidence="1">
    <location>
        <begin position="1079"/>
        <end position="1189"/>
    </location>
</feature>
<protein>
    <recommendedName>
        <fullName evidence="4">Meiotically up-regulated protein Msb1/Mug8 domain-containing protein</fullName>
    </recommendedName>
</protein>
<proteinExistence type="predicted"/>
<feature type="compositionally biased region" description="Polar residues" evidence="1">
    <location>
        <begin position="1696"/>
        <end position="1706"/>
    </location>
</feature>
<dbReference type="PANTHER" id="PTHR24216:SF65">
    <property type="entry name" value="PAXILLIN-LIKE PROTEIN 1"/>
    <property type="match status" value="1"/>
</dbReference>
<feature type="region of interest" description="Disordered" evidence="1">
    <location>
        <begin position="451"/>
        <end position="487"/>
    </location>
</feature>
<feature type="compositionally biased region" description="Gly residues" evidence="1">
    <location>
        <begin position="1221"/>
        <end position="1233"/>
    </location>
</feature>